<feature type="domain" description="NADH:flavin oxidoreductase/NADH oxidase N-terminal" evidence="6">
    <location>
        <begin position="4"/>
        <end position="338"/>
    </location>
</feature>
<keyword evidence="5" id="KW-0560">Oxidoreductase</keyword>
<accession>A0ABR6YM66</accession>
<evidence type="ECO:0000313" key="7">
    <source>
        <dbReference type="EMBL" id="MBC3884990.1"/>
    </source>
</evidence>
<evidence type="ECO:0000313" key="8">
    <source>
        <dbReference type="Proteomes" id="UP000613113"/>
    </source>
</evidence>
<evidence type="ECO:0000256" key="1">
    <source>
        <dbReference type="ARBA" id="ARBA00001917"/>
    </source>
</evidence>
<organism evidence="7 8">
    <name type="scientific">Undibacterium griseum</name>
    <dbReference type="NCBI Taxonomy" id="2762295"/>
    <lineage>
        <taxon>Bacteria</taxon>
        <taxon>Pseudomonadati</taxon>
        <taxon>Pseudomonadota</taxon>
        <taxon>Betaproteobacteria</taxon>
        <taxon>Burkholderiales</taxon>
        <taxon>Oxalobacteraceae</taxon>
        <taxon>Undibacterium</taxon>
    </lineage>
</organism>
<dbReference type="InterPro" id="IPR001155">
    <property type="entry name" value="OxRdtase_FMN_N"/>
</dbReference>
<keyword evidence="2" id="KW-0285">Flavoprotein</keyword>
<dbReference type="CDD" id="cd02932">
    <property type="entry name" value="OYE_YqiM_FMN"/>
    <property type="match status" value="1"/>
</dbReference>
<evidence type="ECO:0000256" key="3">
    <source>
        <dbReference type="ARBA" id="ARBA00022643"/>
    </source>
</evidence>
<keyword evidence="8" id="KW-1185">Reference proteome</keyword>
<dbReference type="Pfam" id="PF00724">
    <property type="entry name" value="Oxidored_FMN"/>
    <property type="match status" value="1"/>
</dbReference>
<dbReference type="PANTHER" id="PTHR43303:SF4">
    <property type="entry name" value="NADPH DEHYDROGENASE C23G7.10C-RELATED"/>
    <property type="match status" value="1"/>
</dbReference>
<name>A0ABR6YM66_9BURK</name>
<dbReference type="SUPFAM" id="SSF51395">
    <property type="entry name" value="FMN-linked oxidoreductases"/>
    <property type="match status" value="1"/>
</dbReference>
<proteinExistence type="predicted"/>
<dbReference type="Proteomes" id="UP000613113">
    <property type="component" value="Unassembled WGS sequence"/>
</dbReference>
<dbReference type="InterPro" id="IPR013785">
    <property type="entry name" value="Aldolase_TIM"/>
</dbReference>
<dbReference type="InterPro" id="IPR044152">
    <property type="entry name" value="YqjM-like"/>
</dbReference>
<evidence type="ECO:0000256" key="4">
    <source>
        <dbReference type="ARBA" id="ARBA00022857"/>
    </source>
</evidence>
<gene>
    <name evidence="7" type="ORF">H8K27_07615</name>
</gene>
<keyword evidence="4" id="KW-0521">NADP</keyword>
<comment type="cofactor">
    <cofactor evidence="1">
        <name>FMN</name>
        <dbReference type="ChEBI" id="CHEBI:58210"/>
    </cofactor>
</comment>
<protein>
    <submittedName>
        <fullName evidence="7">NADH:flavin oxidoreductase/NADH oxidase</fullName>
    </submittedName>
</protein>
<evidence type="ECO:0000259" key="6">
    <source>
        <dbReference type="Pfam" id="PF00724"/>
    </source>
</evidence>
<evidence type="ECO:0000256" key="5">
    <source>
        <dbReference type="ARBA" id="ARBA00023002"/>
    </source>
</evidence>
<keyword evidence="3" id="KW-0288">FMN</keyword>
<dbReference type="PANTHER" id="PTHR43303">
    <property type="entry name" value="NADPH DEHYDROGENASE C23G7.10C-RELATED"/>
    <property type="match status" value="1"/>
</dbReference>
<dbReference type="Gene3D" id="3.20.20.70">
    <property type="entry name" value="Aldolase class I"/>
    <property type="match status" value="1"/>
</dbReference>
<dbReference type="EMBL" id="JACOGC010000002">
    <property type="protein sequence ID" value="MBC3884990.1"/>
    <property type="molecule type" value="Genomic_DNA"/>
</dbReference>
<comment type="caution">
    <text evidence="7">The sequence shown here is derived from an EMBL/GenBank/DDBJ whole genome shotgun (WGS) entry which is preliminary data.</text>
</comment>
<reference evidence="7 8" key="1">
    <citation type="submission" date="2020-08" db="EMBL/GenBank/DDBJ databases">
        <title>Novel species isolated from subtropical streams in China.</title>
        <authorList>
            <person name="Lu H."/>
        </authorList>
    </citation>
    <scope>NUCLEOTIDE SEQUENCE [LARGE SCALE GENOMIC DNA]</scope>
    <source>
        <strain evidence="7 8">FT31W</strain>
    </source>
</reference>
<dbReference type="RefSeq" id="WP_186862545.1">
    <property type="nucleotide sequence ID" value="NZ_JACOGC010000002.1"/>
</dbReference>
<sequence length="370" mass="40209">MSTLFSPIDLGSLHLKNRIIIAPMCQYSAQDGLVSDWHTIHLGNLALSGAGMLIIEATAVEAIGRISPYDVGLWSDATESALKNMLSAVRKYSSMPIAIQLAHAGRKASSQRPWEGGQLIPVAEGGWHPVAPSAIPHGANEPAPAALDLAGMQRIKQAFADAAIRAHRLGIDAIEIHSAHGYLLHQFLSPLSNQRTDQYGGSLENRMRFPLEVIDAVKEVLPADYPLGVRISASDWVEGGWDILQSITYTQALEQRDCAFIHVSSGGLSTQQKIPLESGYQVHFAEAIKKITSMPVIAVGLITEAEHAERILNDGQADLIGIARGILYDPHWPWHAAAKLGGTVDAPPQYWRSQPRELKNLFGEIRQGGR</sequence>
<evidence type="ECO:0000256" key="2">
    <source>
        <dbReference type="ARBA" id="ARBA00022630"/>
    </source>
</evidence>